<dbReference type="RefSeq" id="WP_068192679.1">
    <property type="nucleotide sequence ID" value="NZ_CP013909.1"/>
</dbReference>
<accession>A0A0U4APF3</accession>
<proteinExistence type="predicted"/>
<keyword evidence="2" id="KW-0732">Signal</keyword>
<evidence type="ECO:0000256" key="1">
    <source>
        <dbReference type="SAM" id="MobiDB-lite"/>
    </source>
</evidence>
<reference evidence="3 4" key="1">
    <citation type="submission" date="2015-12" db="EMBL/GenBank/DDBJ databases">
        <authorList>
            <person name="Shamseldin A."/>
            <person name="Moawad H."/>
            <person name="Abd El-Rahim W.M."/>
            <person name="Sadowsky M.J."/>
        </authorList>
    </citation>
    <scope>NUCLEOTIDE SEQUENCE [LARGE SCALE GENOMIC DNA]</scope>
    <source>
        <strain evidence="3 4">DG5B</strain>
    </source>
</reference>
<dbReference type="Proteomes" id="UP000059542">
    <property type="component" value="Chromosome"/>
</dbReference>
<protein>
    <submittedName>
        <fullName evidence="3">Uncharacterized protein</fullName>
    </submittedName>
</protein>
<feature type="compositionally biased region" description="Polar residues" evidence="1">
    <location>
        <begin position="74"/>
        <end position="83"/>
    </location>
</feature>
<dbReference type="OrthoDB" id="883131at2"/>
<evidence type="ECO:0000313" key="3">
    <source>
        <dbReference type="EMBL" id="ALW85429.1"/>
    </source>
</evidence>
<feature type="signal peptide" evidence="2">
    <location>
        <begin position="1"/>
        <end position="25"/>
    </location>
</feature>
<dbReference type="EMBL" id="CP013909">
    <property type="protein sequence ID" value="ALW85429.1"/>
    <property type="molecule type" value="Genomic_DNA"/>
</dbReference>
<organism evidence="3 4">
    <name type="scientific">Hymenobacter sedentarius</name>
    <dbReference type="NCBI Taxonomy" id="1411621"/>
    <lineage>
        <taxon>Bacteria</taxon>
        <taxon>Pseudomonadati</taxon>
        <taxon>Bacteroidota</taxon>
        <taxon>Cytophagia</taxon>
        <taxon>Cytophagales</taxon>
        <taxon>Hymenobacteraceae</taxon>
        <taxon>Hymenobacter</taxon>
    </lineage>
</organism>
<name>A0A0U4APF3_9BACT</name>
<evidence type="ECO:0000256" key="2">
    <source>
        <dbReference type="SAM" id="SignalP"/>
    </source>
</evidence>
<dbReference type="AlphaFoldDB" id="A0A0U4APF3"/>
<keyword evidence="4" id="KW-1185">Reference proteome</keyword>
<gene>
    <name evidence="3" type="ORF">AUC43_10175</name>
</gene>
<dbReference type="KEGG" id="hyg:AUC43_10175"/>
<feature type="region of interest" description="Disordered" evidence="1">
    <location>
        <begin position="64"/>
        <end position="83"/>
    </location>
</feature>
<feature type="chain" id="PRO_5006846809" evidence="2">
    <location>
        <begin position="26"/>
        <end position="180"/>
    </location>
</feature>
<evidence type="ECO:0000313" key="4">
    <source>
        <dbReference type="Proteomes" id="UP000059542"/>
    </source>
</evidence>
<sequence length="180" mass="19477">MLKAFLPLLASALLLGGAAHAQAQAAEVQALTKRLNQLLHSPKAEDDGEATVSLADCGVKQTMRKYRGPDDHNSGNISVNSSKKGSSWAIKTDDKVQLELNLSLDWAEVGSVTYVPKKRDKDGSRYYDIVVKRHARADGKPASGIADTISLSLFTQDENEVAALVKKLDTVRRQCSSQKG</sequence>